<dbReference type="EMBL" id="CP076130">
    <property type="protein sequence ID" value="QWG10566.1"/>
    <property type="molecule type" value="Genomic_DNA"/>
</dbReference>
<dbReference type="InterPro" id="IPR018062">
    <property type="entry name" value="HTH_AraC-typ_CS"/>
</dbReference>
<dbReference type="PROSITE" id="PS00041">
    <property type="entry name" value="HTH_ARAC_FAMILY_1"/>
    <property type="match status" value="1"/>
</dbReference>
<evidence type="ECO:0000256" key="1">
    <source>
        <dbReference type="ARBA" id="ARBA00023015"/>
    </source>
</evidence>
<evidence type="ECO:0000313" key="6">
    <source>
        <dbReference type="Proteomes" id="UP000682802"/>
    </source>
</evidence>
<dbReference type="SUPFAM" id="SSF46689">
    <property type="entry name" value="Homeodomain-like"/>
    <property type="match status" value="2"/>
</dbReference>
<dbReference type="Pfam" id="PF12833">
    <property type="entry name" value="HTH_18"/>
    <property type="match status" value="1"/>
</dbReference>
<dbReference type="InterPro" id="IPR050959">
    <property type="entry name" value="MarA-like"/>
</dbReference>
<dbReference type="InterPro" id="IPR018060">
    <property type="entry name" value="HTH_AraC"/>
</dbReference>
<proteinExistence type="predicted"/>
<accession>A0ABX8H561</accession>
<dbReference type="PROSITE" id="PS01124">
    <property type="entry name" value="HTH_ARAC_FAMILY_2"/>
    <property type="match status" value="1"/>
</dbReference>
<dbReference type="InterPro" id="IPR009057">
    <property type="entry name" value="Homeodomain-like_sf"/>
</dbReference>
<keyword evidence="6" id="KW-1185">Reference proteome</keyword>
<geneLocation type="plasmid" evidence="5 6">
    <name>p1</name>
</geneLocation>
<feature type="domain" description="HTH araC/xylS-type" evidence="4">
    <location>
        <begin position="164"/>
        <end position="261"/>
    </location>
</feature>
<evidence type="ECO:0000256" key="2">
    <source>
        <dbReference type="ARBA" id="ARBA00023125"/>
    </source>
</evidence>
<evidence type="ECO:0000256" key="3">
    <source>
        <dbReference type="ARBA" id="ARBA00023163"/>
    </source>
</evidence>
<name>A0ABX8H561_9BACT</name>
<dbReference type="SMART" id="SM00342">
    <property type="entry name" value="HTH_ARAC"/>
    <property type="match status" value="1"/>
</dbReference>
<dbReference type="Proteomes" id="UP000682802">
    <property type="component" value="Plasmid p1"/>
</dbReference>
<keyword evidence="5" id="KW-0614">Plasmid</keyword>
<dbReference type="RefSeq" id="WP_144077061.1">
    <property type="nucleotide sequence ID" value="NZ_CP076130.1"/>
</dbReference>
<sequence length="270" mass="31280">MKKSFIIHKPTNPLLESFVDYYFYVDISVKELALKDEYILPFPRITFGYFFDHPFLVTNNNINESQEIDMIISKISTNKITVKPISDRVRVIGAHVRPYALAALTETNISTLPWLIDTISLFKDKAKGFREKINNCKNPEEMFVEVDNIFFETQLPDKDLSTIINAVELIENNRGNIEITKVANTIGVSDRTLRNHFYKHVGCSPKEYINLLKLKQSVNQMKNEDESLTTITYAQNYSDQAHFTNSVKTITGYSPKEIQKKITDFRFLQF</sequence>
<dbReference type="PANTHER" id="PTHR47504:SF5">
    <property type="entry name" value="RIGHT ORIGIN-BINDING PROTEIN"/>
    <property type="match status" value="1"/>
</dbReference>
<keyword evidence="1" id="KW-0805">Transcription regulation</keyword>
<evidence type="ECO:0000259" key="4">
    <source>
        <dbReference type="PROSITE" id="PS01124"/>
    </source>
</evidence>
<dbReference type="PANTHER" id="PTHR47504">
    <property type="entry name" value="RIGHT ORIGIN-BINDING PROTEIN"/>
    <property type="match status" value="1"/>
</dbReference>
<reference evidence="5 6" key="1">
    <citation type="submission" date="2021-05" db="EMBL/GenBank/DDBJ databases">
        <title>Comparative genomic studies on the polysaccharide-degrading batcterial strains of the Flammeovirga genus.</title>
        <authorList>
            <person name="Zewei F."/>
            <person name="Zheng Z."/>
            <person name="Yu L."/>
            <person name="Ruyue G."/>
            <person name="Yanhong M."/>
            <person name="Yuanyuan C."/>
            <person name="Jingyan G."/>
            <person name="Wenjun H."/>
        </authorList>
    </citation>
    <scope>NUCLEOTIDE SEQUENCE [LARGE SCALE GENOMIC DNA]</scope>
    <source>
        <strain evidence="5 6">YS10</strain>
        <plasmid evidence="5 6">p1</plasmid>
    </source>
</reference>
<dbReference type="Gene3D" id="1.10.10.60">
    <property type="entry name" value="Homeodomain-like"/>
    <property type="match status" value="1"/>
</dbReference>
<keyword evidence="2" id="KW-0238">DNA-binding</keyword>
<protein>
    <submittedName>
        <fullName evidence="5">Helix-turn-helix transcriptional regulator</fullName>
    </submittedName>
</protein>
<organism evidence="5 6">
    <name type="scientific">Flammeovirga kamogawensis</name>
    <dbReference type="NCBI Taxonomy" id="373891"/>
    <lineage>
        <taxon>Bacteria</taxon>
        <taxon>Pseudomonadati</taxon>
        <taxon>Bacteroidota</taxon>
        <taxon>Cytophagia</taxon>
        <taxon>Cytophagales</taxon>
        <taxon>Flammeovirgaceae</taxon>
        <taxon>Flammeovirga</taxon>
    </lineage>
</organism>
<keyword evidence="3" id="KW-0804">Transcription</keyword>
<gene>
    <name evidence="5" type="ORF">KM029_24595</name>
</gene>
<evidence type="ECO:0000313" key="5">
    <source>
        <dbReference type="EMBL" id="QWG10566.1"/>
    </source>
</evidence>